<evidence type="ECO:0000256" key="1">
    <source>
        <dbReference type="SAM" id="Phobius"/>
    </source>
</evidence>
<name>A0A285ZR60_9SPHI</name>
<evidence type="ECO:0000313" key="3">
    <source>
        <dbReference type="Proteomes" id="UP000219281"/>
    </source>
</evidence>
<evidence type="ECO:0000313" key="2">
    <source>
        <dbReference type="EMBL" id="SOD12163.1"/>
    </source>
</evidence>
<feature type="transmembrane region" description="Helical" evidence="1">
    <location>
        <begin position="12"/>
        <end position="31"/>
    </location>
</feature>
<proteinExistence type="predicted"/>
<reference evidence="3" key="1">
    <citation type="submission" date="2017-09" db="EMBL/GenBank/DDBJ databases">
        <authorList>
            <person name="Varghese N."/>
            <person name="Submissions S."/>
        </authorList>
    </citation>
    <scope>NUCLEOTIDE SEQUENCE [LARGE SCALE GENOMIC DNA]</scope>
    <source>
        <strain evidence="3">CGMCC 1.12803</strain>
    </source>
</reference>
<dbReference type="EMBL" id="OCMT01000001">
    <property type="protein sequence ID" value="SOD12163.1"/>
    <property type="molecule type" value="Genomic_DNA"/>
</dbReference>
<accession>A0A285ZR60</accession>
<keyword evidence="1" id="KW-0812">Transmembrane</keyword>
<gene>
    <name evidence="2" type="ORF">SAMN06297358_0526</name>
</gene>
<protein>
    <submittedName>
        <fullName evidence="2">Uncharacterized protein</fullName>
    </submittedName>
</protein>
<keyword evidence="3" id="KW-1185">Reference proteome</keyword>
<dbReference type="AlphaFoldDB" id="A0A285ZR60"/>
<organism evidence="2 3">
    <name type="scientific">Pedobacter xixiisoli</name>
    <dbReference type="NCBI Taxonomy" id="1476464"/>
    <lineage>
        <taxon>Bacteria</taxon>
        <taxon>Pseudomonadati</taxon>
        <taxon>Bacteroidota</taxon>
        <taxon>Sphingobacteriia</taxon>
        <taxon>Sphingobacteriales</taxon>
        <taxon>Sphingobacteriaceae</taxon>
        <taxon>Pedobacter</taxon>
    </lineage>
</organism>
<dbReference type="Proteomes" id="UP000219281">
    <property type="component" value="Unassembled WGS sequence"/>
</dbReference>
<keyword evidence="1" id="KW-0472">Membrane</keyword>
<sequence length="36" mass="4064">MFKKGIEPPLKGILLLLVVAKISVLNAYTNILSRFY</sequence>
<keyword evidence="1" id="KW-1133">Transmembrane helix</keyword>